<dbReference type="GO" id="GO:0016757">
    <property type="term" value="F:glycosyltransferase activity"/>
    <property type="evidence" value="ECO:0007669"/>
    <property type="project" value="InterPro"/>
</dbReference>
<protein>
    <submittedName>
        <fullName evidence="3">Glycosyltransferase</fullName>
    </submittedName>
</protein>
<dbReference type="GeneID" id="48973204"/>
<evidence type="ECO:0000313" key="3">
    <source>
        <dbReference type="EMBL" id="MQX12347.1"/>
    </source>
</evidence>
<evidence type="ECO:0000259" key="2">
    <source>
        <dbReference type="Pfam" id="PF13439"/>
    </source>
</evidence>
<dbReference type="Gene3D" id="3.40.50.2000">
    <property type="entry name" value="Glycogen Phosphorylase B"/>
    <property type="match status" value="2"/>
</dbReference>
<feature type="domain" description="Glycosyl transferase family 1" evidence="1">
    <location>
        <begin position="161"/>
        <end position="316"/>
    </location>
</feature>
<accession>A0A844AID5</accession>
<gene>
    <name evidence="3" type="ORF">GHK48_30015</name>
</gene>
<sequence length="340" mass="38332">MKVMHFHFGKDGGAERFFVHLVNALAERGVEQTSVIRPDRQWRSEIEGATKMTESHFRNLSLDRLLLPRKVMHMARRDRPDALMAWAPRASQLMPAYKGCIKISRLGDYPPRLDYFRNTDCIVCNTPGIAEHVRKLGWKRDIQVISNFTSTERMEPISRTTLDTPEDAPVVMSMGRFVERKGFHTLIEAVAKVPGVYLWLLGDGEESDSLHKLATDLGVSERLRFAGWQKDTRPFLAAADMFVMASSHEPLGNVILEAWAQGTPVVSSRSEGPQWFMRDSENGLMVDIGDADGFARAIERIANDRSLGAALAERGHETLVSQFSKQAITDAYLRLFASKR</sequence>
<dbReference type="EMBL" id="WISZ01000220">
    <property type="protein sequence ID" value="MQX12347.1"/>
    <property type="molecule type" value="Genomic_DNA"/>
</dbReference>
<dbReference type="Proteomes" id="UP000466694">
    <property type="component" value="Unassembled WGS sequence"/>
</dbReference>
<feature type="domain" description="Glycosyltransferase subfamily 4-like N-terminal" evidence="2">
    <location>
        <begin position="12"/>
        <end position="153"/>
    </location>
</feature>
<reference evidence="3 4" key="1">
    <citation type="journal article" date="2013" name="Genome Biol.">
        <title>Comparative genomics of the core and accessory genomes of 48 Sinorhizobium strains comprising five genospecies.</title>
        <authorList>
            <person name="Sugawara M."/>
            <person name="Epstein B."/>
            <person name="Badgley B.D."/>
            <person name="Unno T."/>
            <person name="Xu L."/>
            <person name="Reese J."/>
            <person name="Gyaneshwar P."/>
            <person name="Denny R."/>
            <person name="Mudge J."/>
            <person name="Bharti A.K."/>
            <person name="Farmer A.D."/>
            <person name="May G.D."/>
            <person name="Woodward J.E."/>
            <person name="Medigue C."/>
            <person name="Vallenet D."/>
            <person name="Lajus A."/>
            <person name="Rouy Z."/>
            <person name="Martinez-Vaz B."/>
            <person name="Tiffin P."/>
            <person name="Young N.D."/>
            <person name="Sadowsky M.J."/>
        </authorList>
    </citation>
    <scope>NUCLEOTIDE SEQUENCE [LARGE SCALE GENOMIC DNA]</scope>
    <source>
        <strain evidence="3 4">USDA205</strain>
    </source>
</reference>
<dbReference type="SUPFAM" id="SSF53756">
    <property type="entry name" value="UDP-Glycosyltransferase/glycogen phosphorylase"/>
    <property type="match status" value="1"/>
</dbReference>
<dbReference type="RefSeq" id="WP_037397641.1">
    <property type="nucleotide sequence ID" value="NZ_BJNI01000009.1"/>
</dbReference>
<evidence type="ECO:0000313" key="4">
    <source>
        <dbReference type="Proteomes" id="UP000466694"/>
    </source>
</evidence>
<dbReference type="PANTHER" id="PTHR12526">
    <property type="entry name" value="GLYCOSYLTRANSFERASE"/>
    <property type="match status" value="1"/>
</dbReference>
<keyword evidence="3" id="KW-0808">Transferase</keyword>
<dbReference type="Pfam" id="PF00534">
    <property type="entry name" value="Glycos_transf_1"/>
    <property type="match status" value="1"/>
</dbReference>
<dbReference type="InterPro" id="IPR001296">
    <property type="entry name" value="Glyco_trans_1"/>
</dbReference>
<dbReference type="CDD" id="cd03811">
    <property type="entry name" value="GT4_GT28_WabH-like"/>
    <property type="match status" value="1"/>
</dbReference>
<proteinExistence type="predicted"/>
<comment type="caution">
    <text evidence="3">The sequence shown here is derived from an EMBL/GenBank/DDBJ whole genome shotgun (WGS) entry which is preliminary data.</text>
</comment>
<dbReference type="InterPro" id="IPR028098">
    <property type="entry name" value="Glyco_trans_4-like_N"/>
</dbReference>
<evidence type="ECO:0000259" key="1">
    <source>
        <dbReference type="Pfam" id="PF00534"/>
    </source>
</evidence>
<name>A0A844AID5_RHIFR</name>
<dbReference type="AlphaFoldDB" id="A0A844AID5"/>
<organism evidence="3 4">
    <name type="scientific">Rhizobium fredii</name>
    <name type="common">Sinorhizobium fredii</name>
    <dbReference type="NCBI Taxonomy" id="380"/>
    <lineage>
        <taxon>Bacteria</taxon>
        <taxon>Pseudomonadati</taxon>
        <taxon>Pseudomonadota</taxon>
        <taxon>Alphaproteobacteria</taxon>
        <taxon>Hyphomicrobiales</taxon>
        <taxon>Rhizobiaceae</taxon>
        <taxon>Sinorhizobium/Ensifer group</taxon>
        <taxon>Sinorhizobium</taxon>
    </lineage>
</organism>
<dbReference type="PANTHER" id="PTHR12526:SF630">
    <property type="entry name" value="GLYCOSYLTRANSFERASE"/>
    <property type="match status" value="1"/>
</dbReference>
<dbReference type="Pfam" id="PF13439">
    <property type="entry name" value="Glyco_transf_4"/>
    <property type="match status" value="1"/>
</dbReference>